<evidence type="ECO:0000256" key="3">
    <source>
        <dbReference type="ARBA" id="ARBA00022692"/>
    </source>
</evidence>
<evidence type="ECO:0000313" key="12">
    <source>
        <dbReference type="Proteomes" id="UP000037020"/>
    </source>
</evidence>
<dbReference type="PANTHER" id="PTHR30572">
    <property type="entry name" value="MEMBRANE COMPONENT OF TRANSPORTER-RELATED"/>
    <property type="match status" value="1"/>
</dbReference>
<feature type="transmembrane region" description="Helical" evidence="8">
    <location>
        <begin position="523"/>
        <end position="547"/>
    </location>
</feature>
<feature type="transmembrane region" description="Helical" evidence="8">
    <location>
        <begin position="51"/>
        <end position="74"/>
    </location>
</feature>
<evidence type="ECO:0008006" key="13">
    <source>
        <dbReference type="Google" id="ProtNLM"/>
    </source>
</evidence>
<dbReference type="InterPro" id="IPR050250">
    <property type="entry name" value="Macrolide_Exporter_MacB"/>
</dbReference>
<evidence type="ECO:0000256" key="2">
    <source>
        <dbReference type="ARBA" id="ARBA00022475"/>
    </source>
</evidence>
<evidence type="ECO:0000256" key="5">
    <source>
        <dbReference type="ARBA" id="ARBA00023136"/>
    </source>
</evidence>
<keyword evidence="12" id="KW-1185">Reference proteome</keyword>
<accession>A0ABR5J0F1</accession>
<evidence type="ECO:0000256" key="8">
    <source>
        <dbReference type="SAM" id="Phobius"/>
    </source>
</evidence>
<dbReference type="InterPro" id="IPR025857">
    <property type="entry name" value="MacB_PCD"/>
</dbReference>
<dbReference type="EMBL" id="LGUT01002573">
    <property type="protein sequence ID" value="KOG86871.1"/>
    <property type="molecule type" value="Genomic_DNA"/>
</dbReference>
<evidence type="ECO:0000313" key="11">
    <source>
        <dbReference type="EMBL" id="KOG86871.1"/>
    </source>
</evidence>
<sequence>LVLSEAKIVGVAGSAAGCALSLLGAPLLADWLVGHGIAPEWFSAPLSWESALLLVAAFALGVLLAWLGAGVSALRAGRVRPLEALHESENDGENDGANGSENGSEDASAAQRPAIPLARRLAGLAVLVCALALLAAAPLLPPLYWAGLTTLAAPALILACTLLSPLVIPLITRLVTAWPARGRGAGAMLVQAAALTSIRRTAATAAPVLITVGLACSLWSTSGSIQTARSREVGQQVRDADLVVTPGSAPGLSRATVDKVRAVPGVDAAATTPTTVFTVPGPDPLLYPAGAPLLPYPARAVTPAELAAVLTLPVVSGSLADFADDRTIVVDESWHRAAGDKVTVWLADGREVSLRVAAVLRAGLGDGGVFVSSRYAGTRLPDALYVKPRPGADPATVRAAVEAAADDGFAEAVPRERWTARVDARKAAETRLALLFIGGIAVLYTGVAIANTLVMSTRHRARELALLRLSGLTPAQVLRVVAAEALLVVAVGLVLAAGVAALSLGGLWIALQQIVSGTPVVVPAGPVAGTAAACALIALLATVAPAWHTLRTPAVRMVSAGG</sequence>
<name>A0ABR5J0F1_9ACTN</name>
<keyword evidence="4 8" id="KW-1133">Transmembrane helix</keyword>
<evidence type="ECO:0000259" key="9">
    <source>
        <dbReference type="Pfam" id="PF02687"/>
    </source>
</evidence>
<dbReference type="Proteomes" id="UP000037020">
    <property type="component" value="Unassembled WGS sequence"/>
</dbReference>
<feature type="transmembrane region" description="Helical" evidence="8">
    <location>
        <begin position="432"/>
        <end position="454"/>
    </location>
</feature>
<evidence type="ECO:0000256" key="6">
    <source>
        <dbReference type="ARBA" id="ARBA00038076"/>
    </source>
</evidence>
<evidence type="ECO:0000256" key="1">
    <source>
        <dbReference type="ARBA" id="ARBA00004651"/>
    </source>
</evidence>
<comment type="subcellular location">
    <subcellularLocation>
        <location evidence="1">Cell membrane</location>
        <topology evidence="1">Multi-pass membrane protein</topology>
    </subcellularLocation>
</comment>
<comment type="caution">
    <text evidence="11">The sequence shown here is derived from an EMBL/GenBank/DDBJ whole genome shotgun (WGS) entry which is preliminary data.</text>
</comment>
<gene>
    <name evidence="11" type="ORF">ADK38_28600</name>
</gene>
<proteinExistence type="inferred from homology"/>
<keyword evidence="3 8" id="KW-0812">Transmembrane</keyword>
<dbReference type="PANTHER" id="PTHR30572:SF4">
    <property type="entry name" value="ABC TRANSPORTER PERMEASE YTRF"/>
    <property type="match status" value="1"/>
</dbReference>
<dbReference type="Pfam" id="PF12704">
    <property type="entry name" value="MacB_PCD"/>
    <property type="match status" value="1"/>
</dbReference>
<feature type="region of interest" description="Disordered" evidence="7">
    <location>
        <begin position="85"/>
        <end position="107"/>
    </location>
</feature>
<feature type="transmembrane region" description="Helical" evidence="8">
    <location>
        <begin position="121"/>
        <end position="140"/>
    </location>
</feature>
<evidence type="ECO:0000256" key="4">
    <source>
        <dbReference type="ARBA" id="ARBA00022989"/>
    </source>
</evidence>
<feature type="domain" description="ABC3 transporter permease C-terminal" evidence="9">
    <location>
        <begin position="436"/>
        <end position="553"/>
    </location>
</feature>
<evidence type="ECO:0000256" key="7">
    <source>
        <dbReference type="SAM" id="MobiDB-lite"/>
    </source>
</evidence>
<feature type="transmembrane region" description="Helical" evidence="8">
    <location>
        <begin position="485"/>
        <end position="511"/>
    </location>
</feature>
<comment type="similarity">
    <text evidence="6">Belongs to the ABC-4 integral membrane protein family.</text>
</comment>
<organism evidence="11 12">
    <name type="scientific">Streptomyces varsoviensis</name>
    <dbReference type="NCBI Taxonomy" id="67373"/>
    <lineage>
        <taxon>Bacteria</taxon>
        <taxon>Bacillati</taxon>
        <taxon>Actinomycetota</taxon>
        <taxon>Actinomycetes</taxon>
        <taxon>Kitasatosporales</taxon>
        <taxon>Streptomycetaceae</taxon>
        <taxon>Streptomyces</taxon>
    </lineage>
</organism>
<feature type="non-terminal residue" evidence="11">
    <location>
        <position position="1"/>
    </location>
</feature>
<feature type="transmembrane region" description="Helical" evidence="8">
    <location>
        <begin position="152"/>
        <end position="180"/>
    </location>
</feature>
<feature type="domain" description="MacB-like periplasmic core" evidence="10">
    <location>
        <begin position="202"/>
        <end position="403"/>
    </location>
</feature>
<dbReference type="Pfam" id="PF02687">
    <property type="entry name" value="FtsX"/>
    <property type="match status" value="1"/>
</dbReference>
<protein>
    <recommendedName>
        <fullName evidence="13">ABC transporter permease</fullName>
    </recommendedName>
</protein>
<evidence type="ECO:0000259" key="10">
    <source>
        <dbReference type="Pfam" id="PF12704"/>
    </source>
</evidence>
<keyword evidence="2" id="KW-1003">Cell membrane</keyword>
<keyword evidence="5 8" id="KW-0472">Membrane</keyword>
<dbReference type="InterPro" id="IPR003838">
    <property type="entry name" value="ABC3_permease_C"/>
</dbReference>
<reference evidence="11 12" key="1">
    <citation type="submission" date="2015-07" db="EMBL/GenBank/DDBJ databases">
        <authorList>
            <person name="Ju K.-S."/>
            <person name="Doroghazi J.R."/>
            <person name="Metcalf W.W."/>
        </authorList>
    </citation>
    <scope>NUCLEOTIDE SEQUENCE [LARGE SCALE GENOMIC DNA]</scope>
    <source>
        <strain evidence="11 12">NRRL B-3589</strain>
    </source>
</reference>